<dbReference type="AlphaFoldDB" id="A0A6G0LCG1"/>
<organism evidence="2 3">
    <name type="scientific">Phytophthora fragariae</name>
    <dbReference type="NCBI Taxonomy" id="53985"/>
    <lineage>
        <taxon>Eukaryota</taxon>
        <taxon>Sar</taxon>
        <taxon>Stramenopiles</taxon>
        <taxon>Oomycota</taxon>
        <taxon>Peronosporomycetes</taxon>
        <taxon>Peronosporales</taxon>
        <taxon>Peronosporaceae</taxon>
        <taxon>Phytophthora</taxon>
    </lineage>
</organism>
<sequence length="197" mass="20778">MSSDSRTARLPGSVALNTNRCMPTEGPWKTLNLRKSCNTWGPRVGTPAGSEPTRTTKTDGSPVGELGGGCTGESGCSPTWKDRRQRLTVTGSLKDGGRLMMDGGRRLACEDMAASCEMDGGRGAEVGERRPACEDMAASCETDGRRGSEAGERCGASLWILPRKAEDERATGSRPSQAALESAVGRSPDEAGERRLA</sequence>
<feature type="compositionally biased region" description="Basic and acidic residues" evidence="1">
    <location>
        <begin position="187"/>
        <end position="197"/>
    </location>
</feature>
<reference evidence="2 3" key="1">
    <citation type="submission" date="2018-09" db="EMBL/GenBank/DDBJ databases">
        <title>Genomic investigation of the strawberry pathogen Phytophthora fragariae indicates pathogenicity is determined by transcriptional variation in three key races.</title>
        <authorList>
            <person name="Adams T.M."/>
            <person name="Armitage A.D."/>
            <person name="Sobczyk M.K."/>
            <person name="Bates H.J."/>
            <person name="Dunwell J.M."/>
            <person name="Nellist C.F."/>
            <person name="Harrison R.J."/>
        </authorList>
    </citation>
    <scope>NUCLEOTIDE SEQUENCE [LARGE SCALE GENOMIC DNA]</scope>
    <source>
        <strain evidence="2 3">ONT-3</strain>
    </source>
</reference>
<dbReference type="EMBL" id="QXFX01000452">
    <property type="protein sequence ID" value="KAE9115173.1"/>
    <property type="molecule type" value="Genomic_DNA"/>
</dbReference>
<comment type="caution">
    <text evidence="2">The sequence shown here is derived from an EMBL/GenBank/DDBJ whole genome shotgun (WGS) entry which is preliminary data.</text>
</comment>
<evidence type="ECO:0000313" key="2">
    <source>
        <dbReference type="EMBL" id="KAE9115173.1"/>
    </source>
</evidence>
<feature type="compositionally biased region" description="Basic and acidic residues" evidence="1">
    <location>
        <begin position="142"/>
        <end position="152"/>
    </location>
</feature>
<gene>
    <name evidence="2" type="ORF">PF010_g9420</name>
</gene>
<evidence type="ECO:0000256" key="1">
    <source>
        <dbReference type="SAM" id="MobiDB-lite"/>
    </source>
</evidence>
<proteinExistence type="predicted"/>
<evidence type="ECO:0000313" key="3">
    <source>
        <dbReference type="Proteomes" id="UP000488956"/>
    </source>
</evidence>
<name>A0A6G0LCG1_9STRA</name>
<dbReference type="Proteomes" id="UP000488956">
    <property type="component" value="Unassembled WGS sequence"/>
</dbReference>
<feature type="region of interest" description="Disordered" evidence="1">
    <location>
        <begin position="140"/>
        <end position="197"/>
    </location>
</feature>
<protein>
    <submittedName>
        <fullName evidence="2">Uncharacterized protein</fullName>
    </submittedName>
</protein>
<feature type="region of interest" description="Disordered" evidence="1">
    <location>
        <begin position="41"/>
        <end position="77"/>
    </location>
</feature>
<accession>A0A6G0LCG1</accession>